<sequence>MDENERTVMRRKRPLIVQLLPFTVEMQKKLRAFDLLDDAMLQDILVSMRRLVELIQMCTRSHVLWRGNRYEYIFIDQLYKIIANGGPEQTENGQTSRFLDQLMRRNPGKKAFRRLQELLRTEDYSWVAEEMEVDLIAERGELLIEPYVEKEAAMIVHKWFGTSKLIPEQSKSEIAYIVALRYQAAKEALMSQLARLTSERDEARDYAIHEEDKIKMLTEKIKSFVKIQKIKVNEFVNKEGAADAIREDDENRNWLLELEFDIDAILDILARKNLEAEKLNDERTKAFKVLGIQKGVVALDLAIRHSLLNASEDIKRSQRQADVTEEMASQLDSQLRNSQLISDREVQAKEKQIVYLEKQLRITKEKDQDLERELARLRRLLGETEHELEKSRRDMIVLKKTRHLGYVNPNWVEEVSSNPALVPVEDEIIKQDKQEKRKDAKQITSGRERPNLSSRGIQSRNSEKSIKSSKGSKK</sequence>
<feature type="region of interest" description="Disordered" evidence="2">
    <location>
        <begin position="426"/>
        <end position="474"/>
    </location>
</feature>
<evidence type="ECO:0000313" key="3">
    <source>
        <dbReference type="EMBL" id="KAK2161409.1"/>
    </source>
</evidence>
<dbReference type="AlphaFoldDB" id="A0AAD9NBR8"/>
<keyword evidence="1" id="KW-0175">Coiled coil</keyword>
<evidence type="ECO:0000256" key="2">
    <source>
        <dbReference type="SAM" id="MobiDB-lite"/>
    </source>
</evidence>
<feature type="compositionally biased region" description="Basic and acidic residues" evidence="2">
    <location>
        <begin position="427"/>
        <end position="450"/>
    </location>
</feature>
<evidence type="ECO:0000313" key="4">
    <source>
        <dbReference type="Proteomes" id="UP001208570"/>
    </source>
</evidence>
<proteinExistence type="predicted"/>
<feature type="coiled-coil region" evidence="1">
    <location>
        <begin position="179"/>
        <end position="206"/>
    </location>
</feature>
<evidence type="ECO:0000256" key="1">
    <source>
        <dbReference type="SAM" id="Coils"/>
    </source>
</evidence>
<organism evidence="3 4">
    <name type="scientific">Paralvinella palmiformis</name>
    <dbReference type="NCBI Taxonomy" id="53620"/>
    <lineage>
        <taxon>Eukaryota</taxon>
        <taxon>Metazoa</taxon>
        <taxon>Spiralia</taxon>
        <taxon>Lophotrochozoa</taxon>
        <taxon>Annelida</taxon>
        <taxon>Polychaeta</taxon>
        <taxon>Sedentaria</taxon>
        <taxon>Canalipalpata</taxon>
        <taxon>Terebellida</taxon>
        <taxon>Terebelliformia</taxon>
        <taxon>Alvinellidae</taxon>
        <taxon>Paralvinella</taxon>
    </lineage>
</organism>
<comment type="caution">
    <text evidence="3">The sequence shown here is derived from an EMBL/GenBank/DDBJ whole genome shotgun (WGS) entry which is preliminary data.</text>
</comment>
<dbReference type="Gene3D" id="1.10.533.10">
    <property type="entry name" value="Death Domain, Fas"/>
    <property type="match status" value="1"/>
</dbReference>
<dbReference type="Proteomes" id="UP001208570">
    <property type="component" value="Unassembled WGS sequence"/>
</dbReference>
<protein>
    <submittedName>
        <fullName evidence="3">Uncharacterized protein</fullName>
    </submittedName>
</protein>
<feature type="compositionally biased region" description="Polar residues" evidence="2">
    <location>
        <begin position="451"/>
        <end position="460"/>
    </location>
</feature>
<reference evidence="3" key="1">
    <citation type="journal article" date="2023" name="Mol. Biol. Evol.">
        <title>Third-Generation Sequencing Reveals the Adaptive Role of the Epigenome in Three Deep-Sea Polychaetes.</title>
        <authorList>
            <person name="Perez M."/>
            <person name="Aroh O."/>
            <person name="Sun Y."/>
            <person name="Lan Y."/>
            <person name="Juniper S.K."/>
            <person name="Young C.R."/>
            <person name="Angers B."/>
            <person name="Qian P.Y."/>
        </authorList>
    </citation>
    <scope>NUCLEOTIDE SEQUENCE</scope>
    <source>
        <strain evidence="3">P08H-3</strain>
    </source>
</reference>
<dbReference type="InterPro" id="IPR011029">
    <property type="entry name" value="DEATH-like_dom_sf"/>
</dbReference>
<dbReference type="EMBL" id="JAODUP010000117">
    <property type="protein sequence ID" value="KAK2161409.1"/>
    <property type="molecule type" value="Genomic_DNA"/>
</dbReference>
<feature type="coiled-coil region" evidence="1">
    <location>
        <begin position="307"/>
        <end position="394"/>
    </location>
</feature>
<name>A0AAD9NBR8_9ANNE</name>
<keyword evidence="4" id="KW-1185">Reference proteome</keyword>
<gene>
    <name evidence="3" type="ORF">LSH36_117g05125</name>
</gene>
<accession>A0AAD9NBR8</accession>